<proteinExistence type="predicted"/>
<dbReference type="EMBL" id="JAULSV010000005">
    <property type="protein sequence ID" value="KAK0644526.1"/>
    <property type="molecule type" value="Genomic_DNA"/>
</dbReference>
<feature type="compositionally biased region" description="Polar residues" evidence="1">
    <location>
        <begin position="1"/>
        <end position="12"/>
    </location>
</feature>
<feature type="compositionally biased region" description="Basic and acidic residues" evidence="1">
    <location>
        <begin position="149"/>
        <end position="163"/>
    </location>
</feature>
<evidence type="ECO:0000256" key="1">
    <source>
        <dbReference type="SAM" id="MobiDB-lite"/>
    </source>
</evidence>
<keyword evidence="3" id="KW-1185">Reference proteome</keyword>
<evidence type="ECO:0000313" key="2">
    <source>
        <dbReference type="EMBL" id="KAK0644526.1"/>
    </source>
</evidence>
<reference evidence="2" key="1">
    <citation type="submission" date="2023-06" db="EMBL/GenBank/DDBJ databases">
        <title>Genome-scale phylogeny and comparative genomics of the fungal order Sordariales.</title>
        <authorList>
            <consortium name="Lawrence Berkeley National Laboratory"/>
            <person name="Hensen N."/>
            <person name="Bonometti L."/>
            <person name="Westerberg I."/>
            <person name="Brannstrom I.O."/>
            <person name="Guillou S."/>
            <person name="Cros-Aarteil S."/>
            <person name="Calhoun S."/>
            <person name="Haridas S."/>
            <person name="Kuo A."/>
            <person name="Mondo S."/>
            <person name="Pangilinan J."/>
            <person name="Riley R."/>
            <person name="Labutti K."/>
            <person name="Andreopoulos B."/>
            <person name="Lipzen A."/>
            <person name="Chen C."/>
            <person name="Yanf M."/>
            <person name="Daum C."/>
            <person name="Ng V."/>
            <person name="Clum A."/>
            <person name="Steindorff A."/>
            <person name="Ohm R."/>
            <person name="Martin F."/>
            <person name="Silar P."/>
            <person name="Natvig D."/>
            <person name="Lalanne C."/>
            <person name="Gautier V."/>
            <person name="Ament-Velasquez S.L."/>
            <person name="Kruys A."/>
            <person name="Hutchinson M.I."/>
            <person name="Powell A.J."/>
            <person name="Barry K."/>
            <person name="Miller A.N."/>
            <person name="Grigoriev I.V."/>
            <person name="Debuchy R."/>
            <person name="Gladieux P."/>
            <person name="Thoren M.H."/>
            <person name="Johannesson H."/>
        </authorList>
    </citation>
    <scope>NUCLEOTIDE SEQUENCE</scope>
    <source>
        <strain evidence="2">SMH2532-1</strain>
    </source>
</reference>
<feature type="compositionally biased region" description="Gly residues" evidence="1">
    <location>
        <begin position="109"/>
        <end position="119"/>
    </location>
</feature>
<organism evidence="2 3">
    <name type="scientific">Cercophora newfieldiana</name>
    <dbReference type="NCBI Taxonomy" id="92897"/>
    <lineage>
        <taxon>Eukaryota</taxon>
        <taxon>Fungi</taxon>
        <taxon>Dikarya</taxon>
        <taxon>Ascomycota</taxon>
        <taxon>Pezizomycotina</taxon>
        <taxon>Sordariomycetes</taxon>
        <taxon>Sordariomycetidae</taxon>
        <taxon>Sordariales</taxon>
        <taxon>Lasiosphaeriaceae</taxon>
        <taxon>Cercophora</taxon>
    </lineage>
</organism>
<evidence type="ECO:0000313" key="3">
    <source>
        <dbReference type="Proteomes" id="UP001174936"/>
    </source>
</evidence>
<gene>
    <name evidence="2" type="ORF">B0T16DRAFT_198025</name>
</gene>
<protein>
    <submittedName>
        <fullName evidence="2">Uncharacterized protein</fullName>
    </submittedName>
</protein>
<name>A0AA40CMK9_9PEZI</name>
<accession>A0AA40CMK9</accession>
<sequence length="163" mass="16024">MAPTNPSTGQKVTPSQPPTTTPHSHGEIDPSSLAAESLRAQGAFSSNAGASPGDQPATSPGAHAPGSTNKPHSGLEAQESYGGTAPSYVNAQFRVDDGGAKGKNLTEGGFAGSGTGGGRLPEPGSKNDPGRAGLEGFVEGGKKVGGGGVKEEGQFGVLKSEEA</sequence>
<dbReference type="AlphaFoldDB" id="A0AA40CMK9"/>
<feature type="region of interest" description="Disordered" evidence="1">
    <location>
        <begin position="1"/>
        <end position="163"/>
    </location>
</feature>
<comment type="caution">
    <text evidence="2">The sequence shown here is derived from an EMBL/GenBank/DDBJ whole genome shotgun (WGS) entry which is preliminary data.</text>
</comment>
<dbReference type="Proteomes" id="UP001174936">
    <property type="component" value="Unassembled WGS sequence"/>
</dbReference>